<dbReference type="SFLD" id="SFLDG01383">
    <property type="entry name" value="cyclic_pyranopterin_phosphate"/>
    <property type="match status" value="1"/>
</dbReference>
<keyword evidence="10" id="KW-0949">S-adenosyl-L-methionine</keyword>
<dbReference type="InterPro" id="IPR010505">
    <property type="entry name" value="MoaA_twitch"/>
</dbReference>
<evidence type="ECO:0000256" key="16">
    <source>
        <dbReference type="ARBA" id="ARBA00023150"/>
    </source>
</evidence>
<proteinExistence type="inferred from homology"/>
<evidence type="ECO:0000256" key="3">
    <source>
        <dbReference type="ARBA" id="ARBA00005046"/>
    </source>
</evidence>
<dbReference type="Pfam" id="PF06463">
    <property type="entry name" value="Mob_synth_C"/>
    <property type="match status" value="1"/>
</dbReference>
<keyword evidence="16" id="KW-0501">Molybdenum cofactor biosynthesis</keyword>
<dbReference type="SFLD" id="SFLDG01067">
    <property type="entry name" value="SPASM/twitch_domain_containing"/>
    <property type="match status" value="1"/>
</dbReference>
<dbReference type="NCBIfam" id="TIGR02666">
    <property type="entry name" value="moaA"/>
    <property type="match status" value="1"/>
</dbReference>
<dbReference type="InterPro" id="IPR006638">
    <property type="entry name" value="Elp3/MiaA/NifB-like_rSAM"/>
</dbReference>
<dbReference type="InterPro" id="IPR013785">
    <property type="entry name" value="Aldolase_TIM"/>
</dbReference>
<comment type="similarity">
    <text evidence="5">In the N-terminal section; belongs to the radical SAM superfamily. MoaA family.</text>
</comment>
<feature type="domain" description="Radical SAM core" evidence="22">
    <location>
        <begin position="165"/>
        <end position="396"/>
    </location>
</feature>
<keyword evidence="15" id="KW-0342">GTP-binding</keyword>
<keyword evidence="13" id="KW-0408">Iron</keyword>
<dbReference type="HAMAP" id="MF_01225_B">
    <property type="entry name" value="MoaA_B"/>
    <property type="match status" value="1"/>
</dbReference>
<evidence type="ECO:0000256" key="11">
    <source>
        <dbReference type="ARBA" id="ARBA00022723"/>
    </source>
</evidence>
<evidence type="ECO:0000256" key="13">
    <source>
        <dbReference type="ARBA" id="ARBA00023004"/>
    </source>
</evidence>
<sequence>MPTQSVQLEDIDKLELDPDKSDSCNSHVQGKNYQTRQLTTEEDNLSRPIRIGHNQHTHTGNTRQPKLNSRIAATIETPNYETLKSSTMRRHLSKFFHYPIGFNLSNSLPLKCDVSSFCAANSIRQGLFGGHLNECATRALATTSCASVSEDLPKDNSVSDMLVDSFGRLHTYLRISVTERCNLRCQYCMPAEGVELTPSPQILTKTEILRLANLFVSSGVTKIRLTGGEPTVRKDIEDICLELSNLKGLRTLSMTTNGIALTRKLPRLKDCGLTSLNISVDTLVPAKFEFMTRRRGHEKVMNSINAAIDLGFNPVKVNCVVMRGFNDDEICDFVELTRDKPIDIRFIEFMPFDGNVWNVKKLVPYSEMLDTVMKQFPSLKRDQDHPTDTAKNFTIDGHEGRVSFITSMTEHFCAGCNRLRLLADGNFKVCLFGPSEVSLRDPLRCGAEDHELREIIGAAVKKKKASHAGMFDIAKTANRPMIHIGG</sequence>
<dbReference type="SMART" id="SM00729">
    <property type="entry name" value="Elp3"/>
    <property type="match status" value="1"/>
</dbReference>
<dbReference type="InterPro" id="IPR058240">
    <property type="entry name" value="rSAM_sf"/>
</dbReference>
<evidence type="ECO:0000256" key="19">
    <source>
        <dbReference type="ARBA" id="ARBA00054222"/>
    </source>
</evidence>
<evidence type="ECO:0000256" key="20">
    <source>
        <dbReference type="ARBA" id="ARBA00063038"/>
    </source>
</evidence>
<evidence type="ECO:0000256" key="17">
    <source>
        <dbReference type="ARBA" id="ARBA00023239"/>
    </source>
</evidence>
<dbReference type="UniPathway" id="UPA00344"/>
<evidence type="ECO:0000256" key="6">
    <source>
        <dbReference type="ARBA" id="ARBA00012167"/>
    </source>
</evidence>
<comment type="pathway">
    <text evidence="3">Cofactor biosynthesis; molybdopterin biosynthesis.</text>
</comment>
<name>A0A4D6M3T5_VIGUN</name>
<evidence type="ECO:0000256" key="4">
    <source>
        <dbReference type="ARBA" id="ARBA00008484"/>
    </source>
</evidence>
<evidence type="ECO:0000256" key="12">
    <source>
        <dbReference type="ARBA" id="ARBA00022741"/>
    </source>
</evidence>
<dbReference type="SFLD" id="SFLDS00029">
    <property type="entry name" value="Radical_SAM"/>
    <property type="match status" value="1"/>
</dbReference>
<feature type="compositionally biased region" description="Polar residues" evidence="21">
    <location>
        <begin position="23"/>
        <end position="38"/>
    </location>
</feature>
<keyword evidence="11" id="KW-0479">Metal-binding</keyword>
<dbReference type="EC" id="4.6.1.17" evidence="7"/>
<dbReference type="PROSITE" id="PS01305">
    <property type="entry name" value="MOAA_NIFB_PQQE"/>
    <property type="match status" value="1"/>
</dbReference>
<accession>A0A4D6M3T5</accession>
<dbReference type="InterPro" id="IPR040064">
    <property type="entry name" value="MoaA-like"/>
</dbReference>
<reference evidence="23 24" key="1">
    <citation type="submission" date="2019-04" db="EMBL/GenBank/DDBJ databases">
        <title>An improved genome assembly and genetic linkage map for asparagus bean, Vigna unguiculata ssp. sesquipedialis.</title>
        <authorList>
            <person name="Xia Q."/>
            <person name="Zhang R."/>
            <person name="Dong Y."/>
        </authorList>
    </citation>
    <scope>NUCLEOTIDE SEQUENCE [LARGE SCALE GENOMIC DNA]</scope>
    <source>
        <tissue evidence="23">Leaf</tissue>
    </source>
</reference>
<comment type="cofactor">
    <cofactor evidence="2">
        <name>[4Fe-4S] cluster</name>
        <dbReference type="ChEBI" id="CHEBI:49883"/>
    </cofactor>
</comment>
<dbReference type="GO" id="GO:0051539">
    <property type="term" value="F:4 iron, 4 sulfur cluster binding"/>
    <property type="evidence" value="ECO:0007669"/>
    <property type="project" value="UniProtKB-KW"/>
</dbReference>
<gene>
    <name evidence="23" type="ORF">DEO72_LG6g610</name>
</gene>
<dbReference type="GO" id="GO:0061799">
    <property type="term" value="F:cyclic pyranopterin monophosphate synthase activity"/>
    <property type="evidence" value="ECO:0007669"/>
    <property type="project" value="UniProtKB-EC"/>
</dbReference>
<dbReference type="PROSITE" id="PS51918">
    <property type="entry name" value="RADICAL_SAM"/>
    <property type="match status" value="1"/>
</dbReference>
<dbReference type="EMBL" id="CP039350">
    <property type="protein sequence ID" value="QCD95912.1"/>
    <property type="molecule type" value="Genomic_DNA"/>
</dbReference>
<dbReference type="CDD" id="cd01335">
    <property type="entry name" value="Radical_SAM"/>
    <property type="match status" value="1"/>
</dbReference>
<evidence type="ECO:0000256" key="5">
    <source>
        <dbReference type="ARBA" id="ARBA00009862"/>
    </source>
</evidence>
<dbReference type="GO" id="GO:0061798">
    <property type="term" value="F:GTP 3',8'-cyclase activity"/>
    <property type="evidence" value="ECO:0007669"/>
    <property type="project" value="UniProtKB-EC"/>
</dbReference>
<evidence type="ECO:0000256" key="1">
    <source>
        <dbReference type="ARBA" id="ARBA00001637"/>
    </source>
</evidence>
<dbReference type="GO" id="GO:0046872">
    <property type="term" value="F:metal ion binding"/>
    <property type="evidence" value="ECO:0007669"/>
    <property type="project" value="UniProtKB-KW"/>
</dbReference>
<feature type="region of interest" description="Disordered" evidence="21">
    <location>
        <begin position="16"/>
        <end position="42"/>
    </location>
</feature>
<dbReference type="InterPro" id="IPR007197">
    <property type="entry name" value="rSAM"/>
</dbReference>
<keyword evidence="24" id="KW-1185">Reference proteome</keyword>
<protein>
    <recommendedName>
        <fullName evidence="8">Molybdenum cofactor biosynthesis protein 1</fullName>
        <ecNumber evidence="6">4.1.99.22</ecNumber>
        <ecNumber evidence="7">4.6.1.17</ecNumber>
    </recommendedName>
</protein>
<evidence type="ECO:0000256" key="8">
    <source>
        <dbReference type="ARBA" id="ARBA00015273"/>
    </source>
</evidence>
<evidence type="ECO:0000259" key="22">
    <source>
        <dbReference type="PROSITE" id="PS51918"/>
    </source>
</evidence>
<dbReference type="GO" id="GO:0005525">
    <property type="term" value="F:GTP binding"/>
    <property type="evidence" value="ECO:0007669"/>
    <property type="project" value="UniProtKB-KW"/>
</dbReference>
<dbReference type="SUPFAM" id="SSF102114">
    <property type="entry name" value="Radical SAM enzymes"/>
    <property type="match status" value="1"/>
</dbReference>
<dbReference type="InterPro" id="IPR000385">
    <property type="entry name" value="MoaA_NifB_PqqE_Fe-S-bd_CS"/>
</dbReference>
<keyword evidence="9" id="KW-0004">4Fe-4S</keyword>
<dbReference type="InterPro" id="IPR050105">
    <property type="entry name" value="MoCo_biosynth_MoaA/MoaC"/>
</dbReference>
<evidence type="ECO:0000256" key="10">
    <source>
        <dbReference type="ARBA" id="ARBA00022691"/>
    </source>
</evidence>
<dbReference type="CDD" id="cd21117">
    <property type="entry name" value="Twitch_MoaA"/>
    <property type="match status" value="1"/>
</dbReference>
<comment type="catalytic activity">
    <reaction evidence="18">
        <text>GTP + AH2 + S-adenosyl-L-methionine = (8S)-3',8-cyclo-7,8-dihydroguanosine 5'-triphosphate + 5'-deoxyadenosine + L-methionine + A + H(+)</text>
        <dbReference type="Rhea" id="RHEA:49576"/>
        <dbReference type="ChEBI" id="CHEBI:13193"/>
        <dbReference type="ChEBI" id="CHEBI:15378"/>
        <dbReference type="ChEBI" id="CHEBI:17319"/>
        <dbReference type="ChEBI" id="CHEBI:17499"/>
        <dbReference type="ChEBI" id="CHEBI:37565"/>
        <dbReference type="ChEBI" id="CHEBI:57844"/>
        <dbReference type="ChEBI" id="CHEBI:59789"/>
        <dbReference type="ChEBI" id="CHEBI:131766"/>
        <dbReference type="EC" id="4.1.99.22"/>
    </reaction>
</comment>
<dbReference type="EC" id="4.1.99.22" evidence="6"/>
<dbReference type="PANTHER" id="PTHR22960">
    <property type="entry name" value="MOLYBDOPTERIN COFACTOR SYNTHESIS PROTEIN A"/>
    <property type="match status" value="1"/>
</dbReference>
<evidence type="ECO:0000256" key="18">
    <source>
        <dbReference type="ARBA" id="ARBA00048697"/>
    </source>
</evidence>
<keyword evidence="12" id="KW-0547">Nucleotide-binding</keyword>
<comment type="function">
    <text evidence="19">Isoform MOCS1A and isoform MOCS1B probably form a complex that catalyzes the conversion of 5'-GTP to cyclic pyranopterin monophosphate (cPMP). MOCS1A catalyzes the cyclization of GTP to (8S)-3',8-cyclo-7,8-dihydroguanosine 5'-triphosphate and MOCS1B catalyzes the subsequent conversion of (8S)-3',8-cyclo-7,8-dihydroguanosine 5'-triphosphate to cPMP.</text>
</comment>
<evidence type="ECO:0000256" key="2">
    <source>
        <dbReference type="ARBA" id="ARBA00001966"/>
    </source>
</evidence>
<dbReference type="SFLD" id="SFLDG01386">
    <property type="entry name" value="main_SPASM_domain-containing"/>
    <property type="match status" value="1"/>
</dbReference>
<comment type="subunit">
    <text evidence="20">Isoform MOCS1A and isoform MOCS1B probably form a heterooligomer.</text>
</comment>
<evidence type="ECO:0000256" key="21">
    <source>
        <dbReference type="SAM" id="MobiDB-lite"/>
    </source>
</evidence>
<keyword evidence="14" id="KW-0411">Iron-sulfur</keyword>
<comment type="catalytic activity">
    <reaction evidence="1">
        <text>(8S)-3',8-cyclo-7,8-dihydroguanosine 5'-triphosphate = cyclic pyranopterin phosphate + diphosphate</text>
        <dbReference type="Rhea" id="RHEA:49580"/>
        <dbReference type="ChEBI" id="CHEBI:33019"/>
        <dbReference type="ChEBI" id="CHEBI:59648"/>
        <dbReference type="ChEBI" id="CHEBI:131766"/>
        <dbReference type="EC" id="4.6.1.17"/>
    </reaction>
</comment>
<dbReference type="PANTHER" id="PTHR22960:SF0">
    <property type="entry name" value="MOLYBDENUM COFACTOR BIOSYNTHESIS PROTEIN 1"/>
    <property type="match status" value="1"/>
</dbReference>
<dbReference type="InterPro" id="IPR013483">
    <property type="entry name" value="MoaA"/>
</dbReference>
<dbReference type="FunFam" id="3.20.20.70:FF:000117">
    <property type="entry name" value="molybdenum cofactor biosynthesis protein 1"/>
    <property type="match status" value="1"/>
</dbReference>
<organism evidence="23 24">
    <name type="scientific">Vigna unguiculata</name>
    <name type="common">Cowpea</name>
    <dbReference type="NCBI Taxonomy" id="3917"/>
    <lineage>
        <taxon>Eukaryota</taxon>
        <taxon>Viridiplantae</taxon>
        <taxon>Streptophyta</taxon>
        <taxon>Embryophyta</taxon>
        <taxon>Tracheophyta</taxon>
        <taxon>Spermatophyta</taxon>
        <taxon>Magnoliopsida</taxon>
        <taxon>eudicotyledons</taxon>
        <taxon>Gunneridae</taxon>
        <taxon>Pentapetalae</taxon>
        <taxon>rosids</taxon>
        <taxon>fabids</taxon>
        <taxon>Fabales</taxon>
        <taxon>Fabaceae</taxon>
        <taxon>Papilionoideae</taxon>
        <taxon>50 kb inversion clade</taxon>
        <taxon>NPAAA clade</taxon>
        <taxon>indigoferoid/millettioid clade</taxon>
        <taxon>Phaseoleae</taxon>
        <taxon>Vigna</taxon>
    </lineage>
</organism>
<dbReference type="Pfam" id="PF04055">
    <property type="entry name" value="Radical_SAM"/>
    <property type="match status" value="1"/>
</dbReference>
<dbReference type="Gene3D" id="3.20.20.70">
    <property type="entry name" value="Aldolase class I"/>
    <property type="match status" value="1"/>
</dbReference>
<dbReference type="Proteomes" id="UP000501690">
    <property type="component" value="Linkage Group LG6"/>
</dbReference>
<evidence type="ECO:0000256" key="7">
    <source>
        <dbReference type="ARBA" id="ARBA00012575"/>
    </source>
</evidence>
<evidence type="ECO:0000313" key="24">
    <source>
        <dbReference type="Proteomes" id="UP000501690"/>
    </source>
</evidence>
<dbReference type="GO" id="GO:0006777">
    <property type="term" value="P:Mo-molybdopterin cofactor biosynthetic process"/>
    <property type="evidence" value="ECO:0007669"/>
    <property type="project" value="UniProtKB-KW"/>
</dbReference>
<comment type="similarity">
    <text evidence="4">In the C-terminal section; belongs to the MoaC family.</text>
</comment>
<evidence type="ECO:0000313" key="23">
    <source>
        <dbReference type="EMBL" id="QCD95912.1"/>
    </source>
</evidence>
<evidence type="ECO:0000256" key="9">
    <source>
        <dbReference type="ARBA" id="ARBA00022485"/>
    </source>
</evidence>
<keyword evidence="17" id="KW-0456">Lyase</keyword>
<evidence type="ECO:0000256" key="15">
    <source>
        <dbReference type="ARBA" id="ARBA00023134"/>
    </source>
</evidence>
<evidence type="ECO:0000256" key="14">
    <source>
        <dbReference type="ARBA" id="ARBA00023014"/>
    </source>
</evidence>
<dbReference type="AlphaFoldDB" id="A0A4D6M3T5"/>